<name>A0A9Q8V4H3_9GAMM</name>
<accession>A0A9Q8V4H3</accession>
<proteinExistence type="predicted"/>
<sequence length="111" mass="12876">MLLTKIFIHILIIVTLIFSTLINAMGNIKTLTGEIGFIGAIIYAPCSFNNEDTVNYYQFSCLDKQNNVNKLNFNPLELQKEHLHLTDNKGNIRFKWINEDQQRVLLTVNYQ</sequence>
<evidence type="ECO:0000313" key="2">
    <source>
        <dbReference type="EMBL" id="UNH30666.1"/>
    </source>
</evidence>
<dbReference type="GeneID" id="79718662"/>
<evidence type="ECO:0000256" key="1">
    <source>
        <dbReference type="SAM" id="Phobius"/>
    </source>
</evidence>
<keyword evidence="1" id="KW-1133">Transmembrane helix</keyword>
<dbReference type="AlphaFoldDB" id="A0A9Q8V4H3"/>
<dbReference type="EMBL" id="CP093245">
    <property type="protein sequence ID" value="UNH30666.1"/>
    <property type="molecule type" value="Genomic_DNA"/>
</dbReference>
<reference evidence="2" key="1">
    <citation type="submission" date="2022-03" db="EMBL/GenBank/DDBJ databases">
        <title>ESBL-producing Moellerella wisconsensis and Escherichia marmotae isolated from wild game meat.</title>
        <authorList>
            <person name="Biggel M."/>
        </authorList>
    </citation>
    <scope>NUCLEOTIDE SEQUENCE</scope>
    <source>
        <strain evidence="2">W51</strain>
    </source>
</reference>
<organism evidence="2 3">
    <name type="scientific">Moellerella wisconsensis</name>
    <dbReference type="NCBI Taxonomy" id="158849"/>
    <lineage>
        <taxon>Bacteria</taxon>
        <taxon>Pseudomonadati</taxon>
        <taxon>Pseudomonadota</taxon>
        <taxon>Gammaproteobacteria</taxon>
        <taxon>Enterobacterales</taxon>
        <taxon>Morganellaceae</taxon>
        <taxon>Moellerella</taxon>
    </lineage>
</organism>
<dbReference type="Proteomes" id="UP000829116">
    <property type="component" value="Chromosome"/>
</dbReference>
<keyword evidence="1" id="KW-0812">Transmembrane</keyword>
<gene>
    <name evidence="2" type="ORF">MNY72_15420</name>
</gene>
<protein>
    <submittedName>
        <fullName evidence="2">Uncharacterized protein</fullName>
    </submittedName>
</protein>
<evidence type="ECO:0000313" key="3">
    <source>
        <dbReference type="Proteomes" id="UP000829116"/>
    </source>
</evidence>
<keyword evidence="1" id="KW-0472">Membrane</keyword>
<feature type="transmembrane region" description="Helical" evidence="1">
    <location>
        <begin position="6"/>
        <end position="25"/>
    </location>
</feature>
<dbReference type="RefSeq" id="WP_241501155.1">
    <property type="nucleotide sequence ID" value="NZ_CAWQWH010000001.1"/>
</dbReference>